<name>A0ABV7AMU4_9GAMM</name>
<dbReference type="Pfam" id="PF11162">
    <property type="entry name" value="DUF2946"/>
    <property type="match status" value="1"/>
</dbReference>
<feature type="compositionally biased region" description="Basic residues" evidence="1">
    <location>
        <begin position="51"/>
        <end position="61"/>
    </location>
</feature>
<feature type="compositionally biased region" description="Low complexity" evidence="1">
    <location>
        <begin position="62"/>
        <end position="74"/>
    </location>
</feature>
<dbReference type="EMBL" id="JBHRSJ010000001">
    <property type="protein sequence ID" value="MFC2970784.1"/>
    <property type="molecule type" value="Genomic_DNA"/>
</dbReference>
<evidence type="ECO:0000313" key="2">
    <source>
        <dbReference type="EMBL" id="MFC2970784.1"/>
    </source>
</evidence>
<keyword evidence="3" id="KW-1185">Reference proteome</keyword>
<evidence type="ECO:0000256" key="1">
    <source>
        <dbReference type="SAM" id="MobiDB-lite"/>
    </source>
</evidence>
<protein>
    <submittedName>
        <fullName evidence="2">DUF2946 family protein</fullName>
    </submittedName>
</protein>
<proteinExistence type="predicted"/>
<reference evidence="3" key="1">
    <citation type="journal article" date="2019" name="Int. J. Syst. Evol. Microbiol.">
        <title>The Global Catalogue of Microorganisms (GCM) 10K type strain sequencing project: providing services to taxonomists for standard genome sequencing and annotation.</title>
        <authorList>
            <consortium name="The Broad Institute Genomics Platform"/>
            <consortium name="The Broad Institute Genome Sequencing Center for Infectious Disease"/>
            <person name="Wu L."/>
            <person name="Ma J."/>
        </authorList>
    </citation>
    <scope>NUCLEOTIDE SEQUENCE [LARGE SCALE GENOMIC DNA]</scope>
    <source>
        <strain evidence="3">KCTC 62195</strain>
    </source>
</reference>
<comment type="caution">
    <text evidence="2">The sequence shown here is derived from an EMBL/GenBank/DDBJ whole genome shotgun (WGS) entry which is preliminary data.</text>
</comment>
<dbReference type="Proteomes" id="UP001595457">
    <property type="component" value="Unassembled WGS sequence"/>
</dbReference>
<evidence type="ECO:0000313" key="3">
    <source>
        <dbReference type="Proteomes" id="UP001595457"/>
    </source>
</evidence>
<organism evidence="2 3">
    <name type="scientific">Azotobacter bryophylli</name>
    <dbReference type="NCBI Taxonomy" id="1986537"/>
    <lineage>
        <taxon>Bacteria</taxon>
        <taxon>Pseudomonadati</taxon>
        <taxon>Pseudomonadota</taxon>
        <taxon>Gammaproteobacteria</taxon>
        <taxon>Pseudomonadales</taxon>
        <taxon>Pseudomonadaceae</taxon>
        <taxon>Azotobacter</taxon>
    </lineage>
</organism>
<accession>A0ABV7AMU4</accession>
<dbReference type="RefSeq" id="WP_377812352.1">
    <property type="nucleotide sequence ID" value="NZ_JBHRSJ010000001.1"/>
</dbReference>
<sequence length="151" mass="16217">MTRKGNTTTAVWLGLFAMLMIHAGPLFSAVQALRAQSFAPGLTQAVDGHSHHPNAHAHAHAHGQAASRAPAASAVHHHHRSKASSEPAWVSGLTLCGYCELLTLNPPLTLSLDLALPWYAPTFFEPLPEKPLQPAFRRGSGHPRAPPLFHV</sequence>
<feature type="region of interest" description="Disordered" evidence="1">
    <location>
        <begin position="44"/>
        <end position="83"/>
    </location>
</feature>
<dbReference type="InterPro" id="IPR021333">
    <property type="entry name" value="DUF2946"/>
</dbReference>
<gene>
    <name evidence="2" type="ORF">ACFOJE_00965</name>
</gene>